<dbReference type="InterPro" id="IPR029756">
    <property type="entry name" value="MTH1187/YkoF-like"/>
</dbReference>
<dbReference type="PANTHER" id="PTHR33777:SF1">
    <property type="entry name" value="UPF0045 PROTEIN ECM15"/>
    <property type="match status" value="1"/>
</dbReference>
<dbReference type="Gene3D" id="3.30.70.930">
    <property type="match status" value="1"/>
</dbReference>
<dbReference type="Pfam" id="PF01910">
    <property type="entry name" value="Thiamine_BP"/>
    <property type="match status" value="1"/>
</dbReference>
<comment type="caution">
    <text evidence="3">The sequence shown here is derived from an EMBL/GenBank/DDBJ whole genome shotgun (WGS) entry which is preliminary data.</text>
</comment>
<name>A0A0F9SMI9_9ZZZZ</name>
<dbReference type="AlphaFoldDB" id="A0A0F9SMI9"/>
<comment type="similarity">
    <text evidence="1">Belongs to the UPF0045 family.</text>
</comment>
<gene>
    <name evidence="3" type="ORF">LCGC14_0833850</name>
</gene>
<organism evidence="3">
    <name type="scientific">marine sediment metagenome</name>
    <dbReference type="NCBI Taxonomy" id="412755"/>
    <lineage>
        <taxon>unclassified sequences</taxon>
        <taxon>metagenomes</taxon>
        <taxon>ecological metagenomes</taxon>
    </lineage>
</organism>
<dbReference type="InterPro" id="IPR002767">
    <property type="entry name" value="Thiamine_BP"/>
</dbReference>
<reference evidence="3" key="1">
    <citation type="journal article" date="2015" name="Nature">
        <title>Complex archaea that bridge the gap between prokaryotes and eukaryotes.</title>
        <authorList>
            <person name="Spang A."/>
            <person name="Saw J.H."/>
            <person name="Jorgensen S.L."/>
            <person name="Zaremba-Niedzwiedzka K."/>
            <person name="Martijn J."/>
            <person name="Lind A.E."/>
            <person name="van Eijk R."/>
            <person name="Schleper C."/>
            <person name="Guy L."/>
            <person name="Ettema T.J."/>
        </authorList>
    </citation>
    <scope>NUCLEOTIDE SEQUENCE</scope>
</reference>
<proteinExistence type="inferred from homology"/>
<feature type="domain" description="Thiamine-binding protein" evidence="2">
    <location>
        <begin position="3"/>
        <end position="92"/>
    </location>
</feature>
<dbReference type="PANTHER" id="PTHR33777">
    <property type="entry name" value="UPF0045 PROTEIN ECM15"/>
    <property type="match status" value="1"/>
</dbReference>
<protein>
    <recommendedName>
        <fullName evidence="2">Thiamine-binding protein domain-containing protein</fullName>
    </recommendedName>
</protein>
<evidence type="ECO:0000256" key="1">
    <source>
        <dbReference type="ARBA" id="ARBA00010272"/>
    </source>
</evidence>
<sequence length="101" mass="11635">MLAELSITPLCEIEDSADWMAQVINKIDESGLKYQVTAMGTLIETDDWDSLMETIHDCQKIMLTHCPRVQTDLRIDEHLGQKSLLTSRVEQMENITNKEFH</sequence>
<dbReference type="NCBIfam" id="TIGR00106">
    <property type="entry name" value="MTH1187 family thiamine-binding protein"/>
    <property type="match status" value="1"/>
</dbReference>
<dbReference type="GO" id="GO:0005829">
    <property type="term" value="C:cytosol"/>
    <property type="evidence" value="ECO:0007669"/>
    <property type="project" value="TreeGrafter"/>
</dbReference>
<dbReference type="InterPro" id="IPR051614">
    <property type="entry name" value="UPF0045_domain"/>
</dbReference>
<dbReference type="EMBL" id="LAZR01002404">
    <property type="protein sequence ID" value="KKN30458.1"/>
    <property type="molecule type" value="Genomic_DNA"/>
</dbReference>
<accession>A0A0F9SMI9</accession>
<evidence type="ECO:0000313" key="3">
    <source>
        <dbReference type="EMBL" id="KKN30458.1"/>
    </source>
</evidence>
<dbReference type="SUPFAM" id="SSF89957">
    <property type="entry name" value="MTH1187/YkoF-like"/>
    <property type="match status" value="1"/>
</dbReference>
<evidence type="ECO:0000259" key="2">
    <source>
        <dbReference type="Pfam" id="PF01910"/>
    </source>
</evidence>